<organism evidence="2 3">
    <name type="scientific">Phytophthora sojae (strain P6497)</name>
    <name type="common">Soybean stem and root rot agent</name>
    <name type="synonym">Phytophthora megasperma f. sp. glycines</name>
    <dbReference type="NCBI Taxonomy" id="1094619"/>
    <lineage>
        <taxon>Eukaryota</taxon>
        <taxon>Sar</taxon>
        <taxon>Stramenopiles</taxon>
        <taxon>Oomycota</taxon>
        <taxon>Peronosporomycetes</taxon>
        <taxon>Peronosporales</taxon>
        <taxon>Peronosporaceae</taxon>
        <taxon>Phytophthora</taxon>
    </lineage>
</organism>
<dbReference type="AlphaFoldDB" id="G4YFU1"/>
<dbReference type="OMA" id="RVQHKAD"/>
<evidence type="ECO:0008006" key="4">
    <source>
        <dbReference type="Google" id="ProtNLM"/>
    </source>
</evidence>
<protein>
    <recommendedName>
        <fullName evidence="4">Bzip transcription factor</fullName>
    </recommendedName>
</protein>
<dbReference type="Proteomes" id="UP000002640">
    <property type="component" value="Unassembled WGS sequence"/>
</dbReference>
<keyword evidence="3" id="KW-1185">Reference proteome</keyword>
<dbReference type="CDD" id="cd14686">
    <property type="entry name" value="bZIP"/>
    <property type="match status" value="1"/>
</dbReference>
<dbReference type="KEGG" id="psoj:PHYSODRAFT_468057"/>
<dbReference type="InParanoid" id="G4YFU1"/>
<gene>
    <name evidence="2" type="ORF">PHYSODRAFT_468057</name>
</gene>
<dbReference type="SMR" id="G4YFU1"/>
<proteinExistence type="predicted"/>
<feature type="coiled-coil region" evidence="1">
    <location>
        <begin position="7"/>
        <end position="41"/>
    </location>
</feature>
<dbReference type="RefSeq" id="XP_009514943.1">
    <property type="nucleotide sequence ID" value="XM_009516648.1"/>
</dbReference>
<dbReference type="EMBL" id="JH159151">
    <property type="protein sequence ID" value="EGZ27668.1"/>
    <property type="molecule type" value="Genomic_DNA"/>
</dbReference>
<evidence type="ECO:0000313" key="3">
    <source>
        <dbReference type="Proteomes" id="UP000002640"/>
    </source>
</evidence>
<reference evidence="2 3" key="1">
    <citation type="journal article" date="2006" name="Science">
        <title>Phytophthora genome sequences uncover evolutionary origins and mechanisms of pathogenesis.</title>
        <authorList>
            <person name="Tyler B.M."/>
            <person name="Tripathy S."/>
            <person name="Zhang X."/>
            <person name="Dehal P."/>
            <person name="Jiang R.H."/>
            <person name="Aerts A."/>
            <person name="Arredondo F.D."/>
            <person name="Baxter L."/>
            <person name="Bensasson D."/>
            <person name="Beynon J.L."/>
            <person name="Chapman J."/>
            <person name="Damasceno C.M."/>
            <person name="Dorrance A.E."/>
            <person name="Dou D."/>
            <person name="Dickerman A.W."/>
            <person name="Dubchak I.L."/>
            <person name="Garbelotto M."/>
            <person name="Gijzen M."/>
            <person name="Gordon S.G."/>
            <person name="Govers F."/>
            <person name="Grunwald N.J."/>
            <person name="Huang W."/>
            <person name="Ivors K.L."/>
            <person name="Jones R.W."/>
            <person name="Kamoun S."/>
            <person name="Krampis K."/>
            <person name="Lamour K.H."/>
            <person name="Lee M.K."/>
            <person name="McDonald W.H."/>
            <person name="Medina M."/>
            <person name="Meijer H.J."/>
            <person name="Nordberg E.K."/>
            <person name="Maclean D.J."/>
            <person name="Ospina-Giraldo M.D."/>
            <person name="Morris P.F."/>
            <person name="Phuntumart V."/>
            <person name="Putnam N.H."/>
            <person name="Rash S."/>
            <person name="Rose J.K."/>
            <person name="Sakihama Y."/>
            <person name="Salamov A.A."/>
            <person name="Savidor A."/>
            <person name="Scheuring C.F."/>
            <person name="Smith B.M."/>
            <person name="Sobral B.W."/>
            <person name="Terry A."/>
            <person name="Torto-Alalibo T.A."/>
            <person name="Win J."/>
            <person name="Xu Z."/>
            <person name="Zhang H."/>
            <person name="Grigoriev I.V."/>
            <person name="Rokhsar D.S."/>
            <person name="Boore J.L."/>
        </authorList>
    </citation>
    <scope>NUCLEOTIDE SEQUENCE [LARGE SCALE GENOMIC DNA]</scope>
    <source>
        <strain evidence="2 3">P6497</strain>
    </source>
</reference>
<evidence type="ECO:0000256" key="1">
    <source>
        <dbReference type="SAM" id="Coils"/>
    </source>
</evidence>
<name>G4YFU1_PHYSP</name>
<keyword evidence="1" id="KW-0175">Coiled coil</keyword>
<sequence>MHQARHKMKQRQKLLDLESSIQRLSEELQELRLQREVLSVGVMFNTTIWNVAAEYFRMFRYGVKVPETSATTVLRPPMETQRHFLLSTMTSSVVSESGYGADALMDNWSFVSRYHPDIDIQLTCLETTADGFMVGRTLGRLTITGNTLRNAFPHLVDAEGQEQARLAGKMLGQQIAMRGAIEFEWDDSTRRIVRVQHKADLLTPLLELLGSLEEVSRVFDNARVTPESTVAIS</sequence>
<accession>G4YFU1</accession>
<evidence type="ECO:0000313" key="2">
    <source>
        <dbReference type="EMBL" id="EGZ27668.1"/>
    </source>
</evidence>
<dbReference type="GeneID" id="20653637"/>